<dbReference type="InterPro" id="IPR024265">
    <property type="entry name" value="DUF3788"/>
</dbReference>
<evidence type="ECO:0000313" key="2">
    <source>
        <dbReference type="Proteomes" id="UP000570514"/>
    </source>
</evidence>
<dbReference type="EMBL" id="JAASRM010000001">
    <property type="protein sequence ID" value="NIK89579.1"/>
    <property type="molecule type" value="Genomic_DNA"/>
</dbReference>
<protein>
    <recommendedName>
        <fullName evidence="3">DUF3788 domain-containing protein</fullName>
    </recommendedName>
</protein>
<accession>A0A846N249</accession>
<name>A0A846N249_9PROT</name>
<gene>
    <name evidence="1" type="ORF">FHS83_002897</name>
</gene>
<organism evidence="1 2">
    <name type="scientific">Rhizomicrobium palustre</name>
    <dbReference type="NCBI Taxonomy" id="189966"/>
    <lineage>
        <taxon>Bacteria</taxon>
        <taxon>Pseudomonadati</taxon>
        <taxon>Pseudomonadota</taxon>
        <taxon>Alphaproteobacteria</taxon>
        <taxon>Micropepsales</taxon>
        <taxon>Micropepsaceae</taxon>
        <taxon>Rhizomicrobium</taxon>
    </lineage>
</organism>
<reference evidence="1 2" key="1">
    <citation type="submission" date="2020-03" db="EMBL/GenBank/DDBJ databases">
        <title>Genomic Encyclopedia of Type Strains, Phase IV (KMG-IV): sequencing the most valuable type-strain genomes for metagenomic binning, comparative biology and taxonomic classification.</title>
        <authorList>
            <person name="Goeker M."/>
        </authorList>
    </citation>
    <scope>NUCLEOTIDE SEQUENCE [LARGE SCALE GENOMIC DNA]</scope>
    <source>
        <strain evidence="1 2">DSM 19867</strain>
    </source>
</reference>
<evidence type="ECO:0000313" key="1">
    <source>
        <dbReference type="EMBL" id="NIK89579.1"/>
    </source>
</evidence>
<sequence length="146" mass="15602">MAVNNATAEIEAPSRAQLHAALGRSASVWPGIISGLEERFSPLELQWRPSGLAFGRMCALRHKGLALAYLLPMAGQLLVGVALDERAYELAQASALREAIKKMLRDTPPAPDGRGIRFVVKNEADIGQVVILAECIMADARVGGLS</sequence>
<evidence type="ECO:0008006" key="3">
    <source>
        <dbReference type="Google" id="ProtNLM"/>
    </source>
</evidence>
<dbReference type="Pfam" id="PF12663">
    <property type="entry name" value="DUF3788"/>
    <property type="match status" value="1"/>
</dbReference>
<dbReference type="Proteomes" id="UP000570514">
    <property type="component" value="Unassembled WGS sequence"/>
</dbReference>
<comment type="caution">
    <text evidence="1">The sequence shown here is derived from an EMBL/GenBank/DDBJ whole genome shotgun (WGS) entry which is preliminary data.</text>
</comment>
<keyword evidence="2" id="KW-1185">Reference proteome</keyword>
<dbReference type="AlphaFoldDB" id="A0A846N249"/>
<proteinExistence type="predicted"/>
<dbReference type="RefSeq" id="WP_167083654.1">
    <property type="nucleotide sequence ID" value="NZ_BAAADC010000001.1"/>
</dbReference>